<evidence type="ECO:0000313" key="2">
    <source>
        <dbReference type="EMBL" id="OAI24191.1"/>
    </source>
</evidence>
<dbReference type="RefSeq" id="WP_064023823.1">
    <property type="nucleotide sequence ID" value="NZ_LUUL01000093.1"/>
</dbReference>
<organism evidence="2 3">
    <name type="scientific">Methylomonas koyamae</name>
    <dbReference type="NCBI Taxonomy" id="702114"/>
    <lineage>
        <taxon>Bacteria</taxon>
        <taxon>Pseudomonadati</taxon>
        <taxon>Pseudomonadota</taxon>
        <taxon>Gammaproteobacteria</taxon>
        <taxon>Methylococcales</taxon>
        <taxon>Methylococcaceae</taxon>
        <taxon>Methylomonas</taxon>
    </lineage>
</organism>
<name>A0AA91I4E7_9GAMM</name>
<keyword evidence="1" id="KW-1133">Transmembrane helix</keyword>
<feature type="transmembrane region" description="Helical" evidence="1">
    <location>
        <begin position="48"/>
        <end position="68"/>
    </location>
</feature>
<keyword evidence="1" id="KW-0472">Membrane</keyword>
<feature type="transmembrane region" description="Helical" evidence="1">
    <location>
        <begin position="7"/>
        <end position="28"/>
    </location>
</feature>
<reference evidence="2 3" key="1">
    <citation type="submission" date="2016-03" db="EMBL/GenBank/DDBJ databases">
        <authorList>
            <person name="Heylen K."/>
            <person name="De Vos P."/>
            <person name="Vekeman B."/>
        </authorList>
    </citation>
    <scope>NUCLEOTIDE SEQUENCE [LARGE SCALE GENOMIC DNA]</scope>
    <source>
        <strain evidence="2 3">R-49807</strain>
    </source>
</reference>
<comment type="caution">
    <text evidence="2">The sequence shown here is derived from an EMBL/GenBank/DDBJ whole genome shotgun (WGS) entry which is preliminary data.</text>
</comment>
<dbReference type="Proteomes" id="UP000077734">
    <property type="component" value="Unassembled WGS sequence"/>
</dbReference>
<sequence length="75" mass="7837">MKFRVHAVLGNLMAGAGLAIFVRTLFFAETSGHGLGRGVNAFGMSVPAMMPILAALGLVIIGGTISAIKIRIRRV</sequence>
<keyword evidence="3" id="KW-1185">Reference proteome</keyword>
<gene>
    <name evidence="2" type="ORF">A1356_16025</name>
</gene>
<protein>
    <submittedName>
        <fullName evidence="2">Uncharacterized protein</fullName>
    </submittedName>
</protein>
<evidence type="ECO:0000256" key="1">
    <source>
        <dbReference type="SAM" id="Phobius"/>
    </source>
</evidence>
<evidence type="ECO:0000313" key="3">
    <source>
        <dbReference type="Proteomes" id="UP000077734"/>
    </source>
</evidence>
<proteinExistence type="predicted"/>
<accession>A0AA91I4E7</accession>
<dbReference type="EMBL" id="LUUL01000093">
    <property type="protein sequence ID" value="OAI24191.1"/>
    <property type="molecule type" value="Genomic_DNA"/>
</dbReference>
<keyword evidence="1" id="KW-0812">Transmembrane</keyword>
<dbReference type="AlphaFoldDB" id="A0AA91I4E7"/>